<comment type="caution">
    <text evidence="1">The sequence shown here is derived from an EMBL/GenBank/DDBJ whole genome shotgun (WGS) entry which is preliminary data.</text>
</comment>
<evidence type="ECO:0000313" key="1">
    <source>
        <dbReference type="EMBL" id="PWJ43060.1"/>
    </source>
</evidence>
<protein>
    <recommendedName>
        <fullName evidence="3">NlpE-like protein</fullName>
    </recommendedName>
</protein>
<gene>
    <name evidence="1" type="ORF">BC781_102608</name>
</gene>
<evidence type="ECO:0000313" key="2">
    <source>
        <dbReference type="Proteomes" id="UP000245535"/>
    </source>
</evidence>
<name>A0A315ZCM5_SEDFL</name>
<dbReference type="EMBL" id="QGDO01000002">
    <property type="protein sequence ID" value="PWJ43060.1"/>
    <property type="molecule type" value="Genomic_DNA"/>
</dbReference>
<evidence type="ECO:0008006" key="3">
    <source>
        <dbReference type="Google" id="ProtNLM"/>
    </source>
</evidence>
<proteinExistence type="predicted"/>
<dbReference type="Proteomes" id="UP000245535">
    <property type="component" value="Unassembled WGS sequence"/>
</dbReference>
<reference evidence="1 2" key="1">
    <citation type="submission" date="2018-03" db="EMBL/GenBank/DDBJ databases">
        <title>Genomic Encyclopedia of Archaeal and Bacterial Type Strains, Phase II (KMG-II): from individual species to whole genera.</title>
        <authorList>
            <person name="Goeker M."/>
        </authorList>
    </citation>
    <scope>NUCLEOTIDE SEQUENCE [LARGE SCALE GENOMIC DNA]</scope>
    <source>
        <strain evidence="1 2">DSM 28229</strain>
    </source>
</reference>
<keyword evidence="2" id="KW-1185">Reference proteome</keyword>
<sequence>MKDILFLITLILVSTLYSCKTDFVYLNQPQTENLLYNHWVETPSPNSQSYTIYQPRPYSYRKAHYLNAIEILEANEFTAYQYLKDSNEVKEKGTWTIILPNTLLLNFDSDSISNQKLHLLFINQKEMHIEK</sequence>
<organism evidence="1 2">
    <name type="scientific">Sediminitomix flava</name>
    <dbReference type="NCBI Taxonomy" id="379075"/>
    <lineage>
        <taxon>Bacteria</taxon>
        <taxon>Pseudomonadati</taxon>
        <taxon>Bacteroidota</taxon>
        <taxon>Cytophagia</taxon>
        <taxon>Cytophagales</taxon>
        <taxon>Flammeovirgaceae</taxon>
        <taxon>Sediminitomix</taxon>
    </lineage>
</organism>
<dbReference type="AlphaFoldDB" id="A0A315ZCM5"/>
<accession>A0A315ZCM5</accession>
<dbReference type="RefSeq" id="WP_109617283.1">
    <property type="nucleotide sequence ID" value="NZ_QGDO01000002.1"/>
</dbReference>
<dbReference type="PROSITE" id="PS51257">
    <property type="entry name" value="PROKAR_LIPOPROTEIN"/>
    <property type="match status" value="1"/>
</dbReference>